<dbReference type="InterPro" id="IPR002525">
    <property type="entry name" value="Transp_IS110-like_N"/>
</dbReference>
<protein>
    <recommendedName>
        <fullName evidence="1">Transposase IS110-like N-terminal domain-containing protein</fullName>
    </recommendedName>
</protein>
<organism evidence="2 3">
    <name type="scientific">Novipirellula rosea</name>
    <dbReference type="NCBI Taxonomy" id="1031540"/>
    <lineage>
        <taxon>Bacteria</taxon>
        <taxon>Pseudomonadati</taxon>
        <taxon>Planctomycetota</taxon>
        <taxon>Planctomycetia</taxon>
        <taxon>Pirellulales</taxon>
        <taxon>Pirellulaceae</taxon>
        <taxon>Novipirellula</taxon>
    </lineage>
</organism>
<dbReference type="InterPro" id="IPR047650">
    <property type="entry name" value="Transpos_IS110"/>
</dbReference>
<evidence type="ECO:0000313" key="3">
    <source>
        <dbReference type="Proteomes" id="UP001500840"/>
    </source>
</evidence>
<dbReference type="RefSeq" id="WP_345319145.1">
    <property type="nucleotide sequence ID" value="NZ_BAABGA010000008.1"/>
</dbReference>
<dbReference type="EMBL" id="BAABGA010000008">
    <property type="protein sequence ID" value="GAA4445590.1"/>
    <property type="molecule type" value="Genomic_DNA"/>
</dbReference>
<reference evidence="3" key="1">
    <citation type="journal article" date="2019" name="Int. J. Syst. Evol. Microbiol.">
        <title>The Global Catalogue of Microorganisms (GCM) 10K type strain sequencing project: providing services to taxonomists for standard genome sequencing and annotation.</title>
        <authorList>
            <consortium name="The Broad Institute Genomics Platform"/>
            <consortium name="The Broad Institute Genome Sequencing Center for Infectious Disease"/>
            <person name="Wu L."/>
            <person name="Ma J."/>
        </authorList>
    </citation>
    <scope>NUCLEOTIDE SEQUENCE [LARGE SCALE GENOMIC DNA]</scope>
    <source>
        <strain evidence="3">JCM 17759</strain>
    </source>
</reference>
<accession>A0ABP8M6W7</accession>
<evidence type="ECO:0000313" key="2">
    <source>
        <dbReference type="EMBL" id="GAA4445590.1"/>
    </source>
</evidence>
<feature type="domain" description="Transposase IS110-like N-terminal" evidence="1">
    <location>
        <begin position="6"/>
        <end position="129"/>
    </location>
</feature>
<proteinExistence type="predicted"/>
<sequence>MKILALDLGKFNSVACFFNSKTRKSKFLTTPTNREHIASIFKTAKADLVVMEACGPSGWINDLAQSFGLETLVCSTNEEAWRWANVKRKTDRDDALKLARMAAMGELKAVHTPSPQHREFRSLVKYRTEGRRLLLTRRLQASERQDTLLAEPRGWNRARITEWTPPT</sequence>
<dbReference type="Pfam" id="PF01548">
    <property type="entry name" value="DEDD_Tnp_IS110"/>
    <property type="match status" value="1"/>
</dbReference>
<dbReference type="Proteomes" id="UP001500840">
    <property type="component" value="Unassembled WGS sequence"/>
</dbReference>
<evidence type="ECO:0000259" key="1">
    <source>
        <dbReference type="Pfam" id="PF01548"/>
    </source>
</evidence>
<gene>
    <name evidence="2" type="ORF">GCM10023156_05350</name>
</gene>
<name>A0ABP8M6W7_9BACT</name>
<keyword evidence="3" id="KW-1185">Reference proteome</keyword>
<comment type="caution">
    <text evidence="2">The sequence shown here is derived from an EMBL/GenBank/DDBJ whole genome shotgun (WGS) entry which is preliminary data.</text>
</comment>
<dbReference type="PANTHER" id="PTHR33055">
    <property type="entry name" value="TRANSPOSASE FOR INSERTION SEQUENCE ELEMENT IS1111A"/>
    <property type="match status" value="1"/>
</dbReference>